<dbReference type="SMART" id="SM00717">
    <property type="entry name" value="SANT"/>
    <property type="match status" value="1"/>
</dbReference>
<feature type="compositionally biased region" description="Basic residues" evidence="5">
    <location>
        <begin position="131"/>
        <end position="151"/>
    </location>
</feature>
<dbReference type="PROSITE" id="PS50090">
    <property type="entry name" value="MYB_LIKE"/>
    <property type="match status" value="1"/>
</dbReference>
<evidence type="ECO:0000256" key="2">
    <source>
        <dbReference type="ARBA" id="ARBA00023125"/>
    </source>
</evidence>
<keyword evidence="1" id="KW-0805">Transcription regulation</keyword>
<keyword evidence="2" id="KW-0238">DNA-binding</keyword>
<keyword evidence="4" id="KW-0539">Nucleus</keyword>
<evidence type="ECO:0000313" key="8">
    <source>
        <dbReference type="Proteomes" id="UP000709295"/>
    </source>
</evidence>
<evidence type="ECO:0000256" key="5">
    <source>
        <dbReference type="SAM" id="MobiDB-lite"/>
    </source>
</evidence>
<keyword evidence="8" id="KW-1185">Reference proteome</keyword>
<name>A0A8J5IK48_9STRA</name>
<dbReference type="Pfam" id="PF00249">
    <property type="entry name" value="Myb_DNA-binding"/>
    <property type="match status" value="1"/>
</dbReference>
<dbReference type="NCBIfam" id="TIGR01557">
    <property type="entry name" value="myb_SHAQKYF"/>
    <property type="match status" value="1"/>
</dbReference>
<evidence type="ECO:0000256" key="1">
    <source>
        <dbReference type="ARBA" id="ARBA00023015"/>
    </source>
</evidence>
<dbReference type="GO" id="GO:0003677">
    <property type="term" value="F:DNA binding"/>
    <property type="evidence" value="ECO:0007669"/>
    <property type="project" value="UniProtKB-KW"/>
</dbReference>
<evidence type="ECO:0000256" key="4">
    <source>
        <dbReference type="ARBA" id="ARBA00023242"/>
    </source>
</evidence>
<keyword evidence="3" id="KW-0804">Transcription</keyword>
<gene>
    <name evidence="7" type="ORF">JG688_00011370</name>
</gene>
<feature type="domain" description="Myb-like" evidence="6">
    <location>
        <begin position="80"/>
        <end position="131"/>
    </location>
</feature>
<proteinExistence type="predicted"/>
<evidence type="ECO:0000256" key="3">
    <source>
        <dbReference type="ARBA" id="ARBA00023163"/>
    </source>
</evidence>
<dbReference type="EMBL" id="JAENGY010000791">
    <property type="protein sequence ID" value="KAG6956545.1"/>
    <property type="molecule type" value="Genomic_DNA"/>
</dbReference>
<dbReference type="AlphaFoldDB" id="A0A8J5IK48"/>
<dbReference type="InterPro" id="IPR052245">
    <property type="entry name" value="Plant_Stress_Dev_TF"/>
</dbReference>
<dbReference type="GO" id="GO:0006355">
    <property type="term" value="P:regulation of DNA-templated transcription"/>
    <property type="evidence" value="ECO:0007669"/>
    <property type="project" value="UniProtKB-ARBA"/>
</dbReference>
<dbReference type="Proteomes" id="UP000709295">
    <property type="component" value="Unassembled WGS sequence"/>
</dbReference>
<dbReference type="InterPro" id="IPR006447">
    <property type="entry name" value="Myb_dom_plants"/>
</dbReference>
<dbReference type="PANTHER" id="PTHR44191">
    <property type="entry name" value="TRANSCRIPTION FACTOR KUA1"/>
    <property type="match status" value="1"/>
</dbReference>
<dbReference type="CDD" id="cd00167">
    <property type="entry name" value="SANT"/>
    <property type="match status" value="1"/>
</dbReference>
<evidence type="ECO:0000313" key="7">
    <source>
        <dbReference type="EMBL" id="KAG6956545.1"/>
    </source>
</evidence>
<comment type="caution">
    <text evidence="7">The sequence shown here is derived from an EMBL/GenBank/DDBJ whole genome shotgun (WGS) entry which is preliminary data.</text>
</comment>
<dbReference type="PANTHER" id="PTHR44191:SF62">
    <property type="entry name" value="OS04G0341900 PROTEIN"/>
    <property type="match status" value="1"/>
</dbReference>
<accession>A0A8J5IK48</accession>
<protein>
    <recommendedName>
        <fullName evidence="6">Myb-like domain-containing protein</fullName>
    </recommendedName>
</protein>
<reference evidence="7" key="1">
    <citation type="submission" date="2021-01" db="EMBL/GenBank/DDBJ databases">
        <title>Phytophthora aleatoria, a newly-described species from Pinus radiata is distinct from Phytophthora cactorum isolates based on comparative genomics.</title>
        <authorList>
            <person name="Mcdougal R."/>
            <person name="Panda P."/>
            <person name="Williams N."/>
            <person name="Studholme D.J."/>
        </authorList>
    </citation>
    <scope>NUCLEOTIDE SEQUENCE</scope>
    <source>
        <strain evidence="7">NZFS 4037</strain>
    </source>
</reference>
<feature type="region of interest" description="Disordered" evidence="5">
    <location>
        <begin position="131"/>
        <end position="153"/>
    </location>
</feature>
<sequence>MSDGLFGVMWQLPGAQRTAALLILPSSTHSSLAKEPAMTITKRVQKELVQAVAPADTQLLQTLRKSSTLQPCETEARSAAERNKGKAWTREEHERFLVALEEFPSGPWKAIAHFVGTKDSRQTMTHAQKYRQKHERQQRGLRKRNKAKKSTQRAVVAATAVDPQPQVDVAMAEVTDFLVFEAPPPPSLVNQLSDSPRSADEAVNSDPFAPVVADESLFSLALDAGAAWLGSKSDNDLMEIFAEYNEPVTDATWPQMWSTNSLEEMVASCSQLDFLGGN</sequence>
<dbReference type="InterPro" id="IPR001005">
    <property type="entry name" value="SANT/Myb"/>
</dbReference>
<evidence type="ECO:0000259" key="6">
    <source>
        <dbReference type="PROSITE" id="PS50090"/>
    </source>
</evidence>
<organism evidence="7 8">
    <name type="scientific">Phytophthora aleatoria</name>
    <dbReference type="NCBI Taxonomy" id="2496075"/>
    <lineage>
        <taxon>Eukaryota</taxon>
        <taxon>Sar</taxon>
        <taxon>Stramenopiles</taxon>
        <taxon>Oomycota</taxon>
        <taxon>Peronosporomycetes</taxon>
        <taxon>Peronosporales</taxon>
        <taxon>Peronosporaceae</taxon>
        <taxon>Phytophthora</taxon>
    </lineage>
</organism>